<dbReference type="PANTHER" id="PTHR43328:SF1">
    <property type="entry name" value="N-ACETYLTRANSFERASE DOMAIN-CONTAINING PROTEIN"/>
    <property type="match status" value="1"/>
</dbReference>
<dbReference type="RefSeq" id="WP_310329696.1">
    <property type="nucleotide sequence ID" value="NZ_JAVDXV010000005.1"/>
</dbReference>
<name>A0ABU2A9N8_9BURK</name>
<dbReference type="CDD" id="cd04301">
    <property type="entry name" value="NAT_SF"/>
    <property type="match status" value="1"/>
</dbReference>
<accession>A0ABU2A9N8</accession>
<evidence type="ECO:0000313" key="2">
    <source>
        <dbReference type="EMBL" id="MDR7333725.1"/>
    </source>
</evidence>
<dbReference type="Pfam" id="PF00583">
    <property type="entry name" value="Acetyltransf_1"/>
    <property type="match status" value="1"/>
</dbReference>
<dbReference type="GO" id="GO:0016746">
    <property type="term" value="F:acyltransferase activity"/>
    <property type="evidence" value="ECO:0007669"/>
    <property type="project" value="UniProtKB-KW"/>
</dbReference>
<dbReference type="EMBL" id="JAVDXV010000005">
    <property type="protein sequence ID" value="MDR7333725.1"/>
    <property type="molecule type" value="Genomic_DNA"/>
</dbReference>
<dbReference type="PANTHER" id="PTHR43328">
    <property type="entry name" value="ACETYLTRANSFERASE-RELATED"/>
    <property type="match status" value="1"/>
</dbReference>
<reference evidence="2 3" key="1">
    <citation type="submission" date="2023-07" db="EMBL/GenBank/DDBJ databases">
        <title>Sorghum-associated microbial communities from plants grown in Nebraska, USA.</title>
        <authorList>
            <person name="Schachtman D."/>
        </authorList>
    </citation>
    <scope>NUCLEOTIDE SEQUENCE [LARGE SCALE GENOMIC DNA]</scope>
    <source>
        <strain evidence="2 3">BE316</strain>
    </source>
</reference>
<dbReference type="Proteomes" id="UP001180825">
    <property type="component" value="Unassembled WGS sequence"/>
</dbReference>
<comment type="caution">
    <text evidence="2">The sequence shown here is derived from an EMBL/GenBank/DDBJ whole genome shotgun (WGS) entry which is preliminary data.</text>
</comment>
<dbReference type="InterPro" id="IPR000182">
    <property type="entry name" value="GNAT_dom"/>
</dbReference>
<protein>
    <submittedName>
        <fullName evidence="2">Acetyltransferase</fullName>
        <ecNumber evidence="2">2.3.1.-</ecNumber>
    </submittedName>
</protein>
<proteinExistence type="predicted"/>
<evidence type="ECO:0000313" key="3">
    <source>
        <dbReference type="Proteomes" id="UP001180825"/>
    </source>
</evidence>
<dbReference type="PROSITE" id="PS51186">
    <property type="entry name" value="GNAT"/>
    <property type="match status" value="1"/>
</dbReference>
<evidence type="ECO:0000259" key="1">
    <source>
        <dbReference type="PROSITE" id="PS51186"/>
    </source>
</evidence>
<dbReference type="EC" id="2.3.1.-" evidence="2"/>
<dbReference type="SUPFAM" id="SSF55729">
    <property type="entry name" value="Acyl-CoA N-acyltransferases (Nat)"/>
    <property type="match status" value="1"/>
</dbReference>
<dbReference type="InterPro" id="IPR016181">
    <property type="entry name" value="Acyl_CoA_acyltransferase"/>
</dbReference>
<dbReference type="Gene3D" id="3.40.630.30">
    <property type="match status" value="1"/>
</dbReference>
<keyword evidence="3" id="KW-1185">Reference proteome</keyword>
<keyword evidence="2" id="KW-0808">Transferase</keyword>
<sequence length="174" mass="19215">MTLILRRARPSDAAAMAQQLADPDIFPGLLQLPYAHEEVWQQRLSAPPVAGSAEMLLLAERDGQIIGSAGIHPAGTQVRRRHSMMLGISVLKSARGQGVGDALMTALLDYADNWAQVLRIELTVYHDNAGAIRLYERHGFEHEGRLRAYALRDGVYVDALAMGRLHPKQPMVRT</sequence>
<feature type="domain" description="N-acetyltransferase" evidence="1">
    <location>
        <begin position="3"/>
        <end position="167"/>
    </location>
</feature>
<keyword evidence="2" id="KW-0012">Acyltransferase</keyword>
<gene>
    <name evidence="2" type="ORF">J2X21_002867</name>
</gene>
<organism evidence="2 3">
    <name type="scientific">Roseateles asaccharophilus</name>
    <dbReference type="NCBI Taxonomy" id="582607"/>
    <lineage>
        <taxon>Bacteria</taxon>
        <taxon>Pseudomonadati</taxon>
        <taxon>Pseudomonadota</taxon>
        <taxon>Betaproteobacteria</taxon>
        <taxon>Burkholderiales</taxon>
        <taxon>Sphaerotilaceae</taxon>
        <taxon>Roseateles</taxon>
    </lineage>
</organism>